<protein>
    <submittedName>
        <fullName evidence="2">Uncharacterized protein</fullName>
    </submittedName>
</protein>
<gene>
    <name evidence="2" type="ORF">CKF58_00995</name>
</gene>
<name>A0A3A1YRL2_9GAMM</name>
<keyword evidence="1" id="KW-0812">Transmembrane</keyword>
<keyword evidence="3" id="KW-1185">Reference proteome</keyword>
<feature type="transmembrane region" description="Helical" evidence="1">
    <location>
        <begin position="248"/>
        <end position="267"/>
    </location>
</feature>
<keyword evidence="1" id="KW-1133">Transmembrane helix</keyword>
<reference evidence="2 3" key="1">
    <citation type="submission" date="2017-08" db="EMBL/GenBank/DDBJ databases">
        <title>Reclassification of Bisgaard taxon 37 and 44.</title>
        <authorList>
            <person name="Christensen H."/>
        </authorList>
    </citation>
    <scope>NUCLEOTIDE SEQUENCE [LARGE SCALE GENOMIC DNA]</scope>
    <source>
        <strain evidence="2 3">111</strain>
    </source>
</reference>
<feature type="transmembrane region" description="Helical" evidence="1">
    <location>
        <begin position="218"/>
        <end position="241"/>
    </location>
</feature>
<feature type="transmembrane region" description="Helical" evidence="1">
    <location>
        <begin position="105"/>
        <end position="123"/>
    </location>
</feature>
<evidence type="ECO:0000313" key="3">
    <source>
        <dbReference type="Proteomes" id="UP000265916"/>
    </source>
</evidence>
<dbReference type="EMBL" id="NRJG01000018">
    <property type="protein sequence ID" value="RIY40141.1"/>
    <property type="molecule type" value="Genomic_DNA"/>
</dbReference>
<proteinExistence type="predicted"/>
<evidence type="ECO:0000256" key="1">
    <source>
        <dbReference type="SAM" id="Phobius"/>
    </source>
</evidence>
<feature type="transmembrane region" description="Helical" evidence="1">
    <location>
        <begin position="177"/>
        <end position="198"/>
    </location>
</feature>
<feature type="transmembrane region" description="Helical" evidence="1">
    <location>
        <begin position="62"/>
        <end position="84"/>
    </location>
</feature>
<keyword evidence="1" id="KW-0472">Membrane</keyword>
<dbReference type="RefSeq" id="WP_119530127.1">
    <property type="nucleotide sequence ID" value="NZ_JBHSSP010000023.1"/>
</dbReference>
<feature type="transmembrane region" description="Helical" evidence="1">
    <location>
        <begin position="143"/>
        <end position="165"/>
    </location>
</feature>
<sequence>MQTQRNFITPWRLYWFIAGTLFGIIVMVVPLTFQSASGESSIDTITFYYIKQVMAYFGMQTFIYLITGICVLSSISSLIYYIFRPTWLLKRPLLHKLAAVNFMDLVFRLIGTAIALMVVTHTGPEFLINKDTGGTMVEQATQLAILVAPILFFQTFILEFGFMEFLGTLIGFTLRPLFKISPLASVSLLSAWLVPGNAAVISSKQLYDEGYFTHKEAVIISTTFAISSIGWIVVICTYLGLMDYFWTFFGTLTFVGVVMGAICVRIYPLNRYQDLYINGTNTSPQAEDFTAGQKAPVAAKNSDKVYHSVWAKAFNLACKRLSQIRQKNFTNKFPSMLMYMFNLTPVIICWGTIALCLVTFFPTFFNYFSAPFAWLMELLGISNQHAHQAAPLIVASFADNYLPIALLPSISEPTLQLKFIIGILSILQLIYLSEIGILLMQNKLTRNFWDILIIFIERTVIALVLTTIISHFIFK</sequence>
<feature type="transmembrane region" description="Helical" evidence="1">
    <location>
        <begin position="451"/>
        <end position="474"/>
    </location>
</feature>
<dbReference type="Proteomes" id="UP000265916">
    <property type="component" value="Unassembled WGS sequence"/>
</dbReference>
<evidence type="ECO:0000313" key="2">
    <source>
        <dbReference type="EMBL" id="RIY40141.1"/>
    </source>
</evidence>
<comment type="caution">
    <text evidence="2">The sequence shown here is derived from an EMBL/GenBank/DDBJ whole genome shotgun (WGS) entry which is preliminary data.</text>
</comment>
<dbReference type="OrthoDB" id="1633380at2"/>
<dbReference type="AlphaFoldDB" id="A0A3A1YRL2"/>
<feature type="transmembrane region" description="Helical" evidence="1">
    <location>
        <begin position="343"/>
        <end position="368"/>
    </location>
</feature>
<accession>A0A3A1YRL2</accession>
<feature type="transmembrane region" description="Helical" evidence="1">
    <location>
        <begin position="419"/>
        <end position="439"/>
    </location>
</feature>
<organism evidence="2 3">
    <name type="scientific">Psittacicella hinzii</name>
    <dbReference type="NCBI Taxonomy" id="2028575"/>
    <lineage>
        <taxon>Bacteria</taxon>
        <taxon>Pseudomonadati</taxon>
        <taxon>Pseudomonadota</taxon>
        <taxon>Gammaproteobacteria</taxon>
        <taxon>Pasteurellales</taxon>
        <taxon>Psittacicellaceae</taxon>
        <taxon>Psittacicella</taxon>
    </lineage>
</organism>
<feature type="transmembrane region" description="Helical" evidence="1">
    <location>
        <begin position="12"/>
        <end position="33"/>
    </location>
</feature>